<evidence type="ECO:0000259" key="6">
    <source>
        <dbReference type="Pfam" id="PF01494"/>
    </source>
</evidence>
<dbReference type="Gene3D" id="3.50.50.60">
    <property type="entry name" value="FAD/NAD(P)-binding domain"/>
    <property type="match status" value="1"/>
</dbReference>
<keyword evidence="4" id="KW-0560">Oxidoreductase</keyword>
<dbReference type="InterPro" id="IPR002938">
    <property type="entry name" value="FAD-bd"/>
</dbReference>
<sequence>MKIAIIGAGIGGCAAYLSLKKRLPKPPSPSEDHEYTIYEAYDTPRDFESPHPLGETHSASLVVGGGLGVGPNGLRVLQRLDEELFHDVVRAGYPYATLKFMNSYGWTLMRMSTRGGSNPEINSVSMGRHAIWKTLRSRIPDEILVTKRVAEVVANADRRNIIKFADGSPDVEADLVIGADGLKSVTKKALFPTEGQDPYPPHYQGIVGIGGFVPLADISSHIEAGAMNIVFGGNGFFGYAPSDTDPEAPNRHIPQGLMPPGKTVMWWSSYAIDDCPNPKTIDKEAVKQDLQKRHGNWRNPVIQKIINSVEVETMYPVWTTPELPTWERNGVVLIGDAAHTLPPTSGQGTSQALEDVECFSMFLAHYLSQKYESKSSTETEAVAVAEKAAISQTSKKYMEIRQPRVKDILTKAKRMENKKRNLTIFEEWMFYLVLFIVGELGCMPTLPWSKNLFAYDVAEDVNRVIQSEKQKKPDKGKK</sequence>
<comment type="caution">
    <text evidence="7">The sequence shown here is derived from an EMBL/GenBank/DDBJ whole genome shotgun (WGS) entry which is preliminary data.</text>
</comment>
<dbReference type="STRING" id="2060905.A0A2B7WJ70"/>
<evidence type="ECO:0000313" key="8">
    <source>
        <dbReference type="Proteomes" id="UP000224080"/>
    </source>
</evidence>
<dbReference type="PANTHER" id="PTHR13789">
    <property type="entry name" value="MONOOXYGENASE"/>
    <property type="match status" value="1"/>
</dbReference>
<name>A0A2B7WJ70_9EURO</name>
<protein>
    <recommendedName>
        <fullName evidence="6">FAD-binding domain-containing protein</fullName>
    </recommendedName>
</protein>
<keyword evidence="3" id="KW-0274">FAD</keyword>
<evidence type="ECO:0000256" key="3">
    <source>
        <dbReference type="ARBA" id="ARBA00022827"/>
    </source>
</evidence>
<dbReference type="EMBL" id="PDNC01000172">
    <property type="protein sequence ID" value="PGG96547.1"/>
    <property type="molecule type" value="Genomic_DNA"/>
</dbReference>
<reference evidence="7 8" key="1">
    <citation type="submission" date="2017-10" db="EMBL/GenBank/DDBJ databases">
        <title>Comparative genomics in systemic dimorphic fungi from Ajellomycetaceae.</title>
        <authorList>
            <person name="Munoz J.F."/>
            <person name="Mcewen J.G."/>
            <person name="Clay O.K."/>
            <person name="Cuomo C.A."/>
        </authorList>
    </citation>
    <scope>NUCLEOTIDE SEQUENCE [LARGE SCALE GENOMIC DNA]</scope>
    <source>
        <strain evidence="7 8">UAMH130</strain>
    </source>
</reference>
<evidence type="ECO:0000256" key="5">
    <source>
        <dbReference type="ARBA" id="ARBA00023033"/>
    </source>
</evidence>
<organism evidence="7 8">
    <name type="scientific">Blastomyces parvus</name>
    <dbReference type="NCBI Taxonomy" id="2060905"/>
    <lineage>
        <taxon>Eukaryota</taxon>
        <taxon>Fungi</taxon>
        <taxon>Dikarya</taxon>
        <taxon>Ascomycota</taxon>
        <taxon>Pezizomycotina</taxon>
        <taxon>Eurotiomycetes</taxon>
        <taxon>Eurotiomycetidae</taxon>
        <taxon>Onygenales</taxon>
        <taxon>Ajellomycetaceae</taxon>
        <taxon>Blastomyces</taxon>
    </lineage>
</organism>
<gene>
    <name evidence="7" type="ORF">GX51_07780</name>
</gene>
<evidence type="ECO:0000256" key="1">
    <source>
        <dbReference type="ARBA" id="ARBA00007992"/>
    </source>
</evidence>
<keyword evidence="2" id="KW-0285">Flavoprotein</keyword>
<feature type="domain" description="FAD-binding" evidence="6">
    <location>
        <begin position="166"/>
        <end position="386"/>
    </location>
</feature>
<dbReference type="PRINTS" id="PR00420">
    <property type="entry name" value="RNGMNOXGNASE"/>
</dbReference>
<dbReference type="OrthoDB" id="16820at2759"/>
<dbReference type="Pfam" id="PF01494">
    <property type="entry name" value="FAD_binding_3"/>
    <property type="match status" value="1"/>
</dbReference>
<dbReference type="SUPFAM" id="SSF51905">
    <property type="entry name" value="FAD/NAD(P)-binding domain"/>
    <property type="match status" value="1"/>
</dbReference>
<accession>A0A2B7WJ70</accession>
<dbReference type="GO" id="GO:0071949">
    <property type="term" value="F:FAD binding"/>
    <property type="evidence" value="ECO:0007669"/>
    <property type="project" value="InterPro"/>
</dbReference>
<dbReference type="AlphaFoldDB" id="A0A2B7WJ70"/>
<dbReference type="PANTHER" id="PTHR13789:SF309">
    <property type="entry name" value="PUTATIVE (AFU_ORTHOLOGUE AFUA_6G14510)-RELATED"/>
    <property type="match status" value="1"/>
</dbReference>
<dbReference type="InterPro" id="IPR050493">
    <property type="entry name" value="FAD-dep_Monooxygenase_BioMet"/>
</dbReference>
<dbReference type="GO" id="GO:0004497">
    <property type="term" value="F:monooxygenase activity"/>
    <property type="evidence" value="ECO:0007669"/>
    <property type="project" value="UniProtKB-KW"/>
</dbReference>
<evidence type="ECO:0000256" key="4">
    <source>
        <dbReference type="ARBA" id="ARBA00023002"/>
    </source>
</evidence>
<dbReference type="Proteomes" id="UP000224080">
    <property type="component" value="Unassembled WGS sequence"/>
</dbReference>
<comment type="similarity">
    <text evidence="1">Belongs to the paxM FAD-dependent monooxygenase family.</text>
</comment>
<keyword evidence="8" id="KW-1185">Reference proteome</keyword>
<keyword evidence="5" id="KW-0503">Monooxygenase</keyword>
<dbReference type="InterPro" id="IPR036188">
    <property type="entry name" value="FAD/NAD-bd_sf"/>
</dbReference>
<evidence type="ECO:0000256" key="2">
    <source>
        <dbReference type="ARBA" id="ARBA00022630"/>
    </source>
</evidence>
<proteinExistence type="inferred from homology"/>
<evidence type="ECO:0000313" key="7">
    <source>
        <dbReference type="EMBL" id="PGG96547.1"/>
    </source>
</evidence>